<dbReference type="PANTHER" id="PTHR42941">
    <property type="entry name" value="SLL1037 PROTEIN"/>
    <property type="match status" value="1"/>
</dbReference>
<dbReference type="PANTHER" id="PTHR42941:SF1">
    <property type="entry name" value="SLL1037 PROTEIN"/>
    <property type="match status" value="1"/>
</dbReference>
<comment type="caution">
    <text evidence="1">The sequence shown here is derived from an EMBL/GenBank/DDBJ whole genome shotgun (WGS) entry which is preliminary data.</text>
</comment>
<evidence type="ECO:0000313" key="2">
    <source>
        <dbReference type="Proteomes" id="UP001501442"/>
    </source>
</evidence>
<dbReference type="RefSeq" id="WP_345439920.1">
    <property type="nucleotide sequence ID" value="NZ_BAABHK010000018.1"/>
</dbReference>
<proteinExistence type="predicted"/>
<protein>
    <submittedName>
        <fullName evidence="1">TAXI family TRAP transporter solute-binding subunit</fullName>
    </submittedName>
</protein>
<reference evidence="2" key="1">
    <citation type="journal article" date="2019" name="Int. J. Syst. Evol. Microbiol.">
        <title>The Global Catalogue of Microorganisms (GCM) 10K type strain sequencing project: providing services to taxonomists for standard genome sequencing and annotation.</title>
        <authorList>
            <consortium name="The Broad Institute Genomics Platform"/>
            <consortium name="The Broad Institute Genome Sequencing Center for Infectious Disease"/>
            <person name="Wu L."/>
            <person name="Ma J."/>
        </authorList>
    </citation>
    <scope>NUCLEOTIDE SEQUENCE [LARGE SCALE GENOMIC DNA]</scope>
    <source>
        <strain evidence="2">JCM 17939</strain>
    </source>
</reference>
<dbReference type="Gene3D" id="3.40.190.10">
    <property type="entry name" value="Periplasmic binding protein-like II"/>
    <property type="match status" value="2"/>
</dbReference>
<dbReference type="InterPro" id="IPR011852">
    <property type="entry name" value="TRAP_TAXI"/>
</dbReference>
<dbReference type="NCBIfam" id="TIGR02122">
    <property type="entry name" value="TRAP_TAXI"/>
    <property type="match status" value="1"/>
</dbReference>
<organism evidence="1 2">
    <name type="scientific">Actinoallomurus vinaceus</name>
    <dbReference type="NCBI Taxonomy" id="1080074"/>
    <lineage>
        <taxon>Bacteria</taxon>
        <taxon>Bacillati</taxon>
        <taxon>Actinomycetota</taxon>
        <taxon>Actinomycetes</taxon>
        <taxon>Streptosporangiales</taxon>
        <taxon>Thermomonosporaceae</taxon>
        <taxon>Actinoallomurus</taxon>
    </lineage>
</organism>
<dbReference type="EMBL" id="BAABHK010000018">
    <property type="protein sequence ID" value="GAA4636941.1"/>
    <property type="molecule type" value="Genomic_DNA"/>
</dbReference>
<keyword evidence="2" id="KW-1185">Reference proteome</keyword>
<dbReference type="Proteomes" id="UP001501442">
    <property type="component" value="Unassembled WGS sequence"/>
</dbReference>
<evidence type="ECO:0000313" key="1">
    <source>
        <dbReference type="EMBL" id="GAA4636941.1"/>
    </source>
</evidence>
<name>A0ABP8UQN3_9ACTN</name>
<accession>A0ABP8UQN3</accession>
<sequence>MAYPARPPGYPSRASMPDRRTALLAGLRLAALGTAGLGAAGGCALTGGSGDYRKGPLPIATGVADGVYYLYGRRLAGLIDRELPGVHTSVDVTSGSVDNLQRLRDGRDRLAFVAADAAGTTTSGSGVPLQALARLYDDYIHLVVKGSSGFWSIDDLRGRVVSVGGKGSGVEIVAQRVLTAAGPKVERHIRRVHLGLEYAAAALRTGLIDAFFWSGGLPTAGIAELAGRLPLRFIPLGGLAPEIRRRYGPYYRAATVPGGTYVNVDEVQTLALANYLVAPPALDAGLAYRLTEVLIHNRNAIAAAVPSAELLDVRSAVQTDPVPLHPGAARYYRSIKL</sequence>
<dbReference type="SUPFAM" id="SSF53850">
    <property type="entry name" value="Periplasmic binding protein-like II"/>
    <property type="match status" value="1"/>
</dbReference>
<gene>
    <name evidence="1" type="ORF">GCM10023196_088790</name>
</gene>
<dbReference type="Pfam" id="PF16868">
    <property type="entry name" value="NMT1_3"/>
    <property type="match status" value="1"/>
</dbReference>